<keyword evidence="1 10" id="KW-0963">Cytoplasm</keyword>
<dbReference type="GO" id="GO:0016645">
    <property type="term" value="F:oxidoreductase activity, acting on the CH-NH group of donors"/>
    <property type="evidence" value="ECO:0007669"/>
    <property type="project" value="InterPro"/>
</dbReference>
<evidence type="ECO:0000256" key="4">
    <source>
        <dbReference type="ARBA" id="ARBA00022679"/>
    </source>
</evidence>
<dbReference type="GO" id="GO:0050660">
    <property type="term" value="F:flavin adenine dinucleotide binding"/>
    <property type="evidence" value="ECO:0007669"/>
    <property type="project" value="UniProtKB-UniRule"/>
</dbReference>
<dbReference type="PANTHER" id="PTHR13847:SF283">
    <property type="entry name" value="TRNA 5-METHYLAMINOMETHYL-2-THIOURIDINE BIOSYNTHESIS BIFUNCTIONAL PROTEIN MNMC"/>
    <property type="match status" value="1"/>
</dbReference>
<evidence type="ECO:0000256" key="3">
    <source>
        <dbReference type="ARBA" id="ARBA00022630"/>
    </source>
</evidence>
<keyword evidence="8 10" id="KW-0560">Oxidoreductase</keyword>
<evidence type="ECO:0000313" key="14">
    <source>
        <dbReference type="Proteomes" id="UP000288361"/>
    </source>
</evidence>
<evidence type="ECO:0000259" key="11">
    <source>
        <dbReference type="Pfam" id="PF01266"/>
    </source>
</evidence>
<keyword evidence="9 10" id="KW-0511">Multifunctional enzyme</keyword>
<evidence type="ECO:0000259" key="12">
    <source>
        <dbReference type="Pfam" id="PF05430"/>
    </source>
</evidence>
<dbReference type="NCBIfam" id="NF033855">
    <property type="entry name" value="tRNA_MNMC2"/>
    <property type="match status" value="1"/>
</dbReference>
<dbReference type="NCBIfam" id="NF002481">
    <property type="entry name" value="PRK01747.1-2"/>
    <property type="match status" value="1"/>
</dbReference>
<dbReference type="GO" id="GO:0004808">
    <property type="term" value="F:tRNA (5-methylaminomethyl-2-thiouridylate)(34)-methyltransferase activity"/>
    <property type="evidence" value="ECO:0007669"/>
    <property type="project" value="UniProtKB-EC"/>
</dbReference>
<dbReference type="EC" id="1.5.-.-" evidence="10"/>
<gene>
    <name evidence="10" type="primary">mnmC</name>
    <name evidence="13" type="ORF">CWI73_10740</name>
</gene>
<dbReference type="Pfam" id="PF01266">
    <property type="entry name" value="DAO"/>
    <property type="match status" value="1"/>
</dbReference>
<dbReference type="InterPro" id="IPR008471">
    <property type="entry name" value="MnmC-like_methylTransf"/>
</dbReference>
<dbReference type="InterPro" id="IPR017610">
    <property type="entry name" value="tRNA_S-uridine_synth_MnmC_C"/>
</dbReference>
<keyword evidence="3 10" id="KW-0285">Flavoprotein</keyword>
<feature type="region of interest" description="FAD-dependent cmnm(5)s(2)U34 oxidoreductase" evidence="10">
    <location>
        <begin position="258"/>
        <end position="610"/>
    </location>
</feature>
<dbReference type="Gene3D" id="3.50.50.60">
    <property type="entry name" value="FAD/NAD(P)-binding domain"/>
    <property type="match status" value="1"/>
</dbReference>
<dbReference type="InterPro" id="IPR047785">
    <property type="entry name" value="tRNA_MNMC2"/>
</dbReference>
<reference evidence="13 14" key="1">
    <citation type="journal article" date="2011" name="Front. Microbiol.">
        <title>Genomic signatures of strain selection and enhancement in Bacillus atrophaeus var. globigii, a historical biowarfare simulant.</title>
        <authorList>
            <person name="Gibbons H.S."/>
            <person name="Broomall S.M."/>
            <person name="McNew L.A."/>
            <person name="Daligault H."/>
            <person name="Chapman C."/>
            <person name="Bruce D."/>
            <person name="Karavis M."/>
            <person name="Krepps M."/>
            <person name="McGregor P.A."/>
            <person name="Hong C."/>
            <person name="Park K.H."/>
            <person name="Akmal A."/>
            <person name="Feldman A."/>
            <person name="Lin J.S."/>
            <person name="Chang W.E."/>
            <person name="Higgs B.W."/>
            <person name="Demirev P."/>
            <person name="Lindquist J."/>
            <person name="Liem A."/>
            <person name="Fochler E."/>
            <person name="Read T.D."/>
            <person name="Tapia R."/>
            <person name="Johnson S."/>
            <person name="Bishop-Lilly K.A."/>
            <person name="Detter C."/>
            <person name="Han C."/>
            <person name="Sozhamannan S."/>
            <person name="Rosenzweig C.N."/>
            <person name="Skowronski E.W."/>
        </authorList>
    </citation>
    <scope>NUCLEOTIDE SEQUENCE [LARGE SCALE GENOMIC DNA]</scope>
    <source>
        <strain evidence="13 14">TPS4-2</strain>
    </source>
</reference>
<dbReference type="Gene3D" id="3.30.9.10">
    <property type="entry name" value="D-Amino Acid Oxidase, subunit A, domain 2"/>
    <property type="match status" value="1"/>
</dbReference>
<evidence type="ECO:0000256" key="7">
    <source>
        <dbReference type="ARBA" id="ARBA00022827"/>
    </source>
</evidence>
<dbReference type="InterPro" id="IPR029063">
    <property type="entry name" value="SAM-dependent_MTases_sf"/>
</dbReference>
<comment type="subcellular location">
    <subcellularLocation>
        <location evidence="10">Cytoplasm</location>
    </subcellularLocation>
</comment>
<comment type="cofactor">
    <cofactor evidence="10">
        <name>FAD</name>
        <dbReference type="ChEBI" id="CHEBI:57692"/>
    </cofactor>
</comment>
<keyword evidence="6 10" id="KW-0819">tRNA processing</keyword>
<evidence type="ECO:0000256" key="6">
    <source>
        <dbReference type="ARBA" id="ARBA00022694"/>
    </source>
</evidence>
<dbReference type="Gene3D" id="3.40.50.150">
    <property type="entry name" value="Vaccinia Virus protein VP39"/>
    <property type="match status" value="1"/>
</dbReference>
<feature type="domain" description="FAD dependent oxidoreductase" evidence="11">
    <location>
        <begin position="255"/>
        <end position="586"/>
    </location>
</feature>
<dbReference type="HAMAP" id="MF_01102">
    <property type="entry name" value="MnmC"/>
    <property type="match status" value="1"/>
</dbReference>
<comment type="similarity">
    <text evidence="10">In the C-terminal section; belongs to the DAO family.</text>
</comment>
<dbReference type="Pfam" id="PF05430">
    <property type="entry name" value="Methyltransf_30"/>
    <property type="match status" value="1"/>
</dbReference>
<name>A0A432YNF6_9GAMM</name>
<evidence type="ECO:0000313" key="13">
    <source>
        <dbReference type="EMBL" id="RUO62385.1"/>
    </source>
</evidence>
<dbReference type="GO" id="GO:0002097">
    <property type="term" value="P:tRNA wobble base modification"/>
    <property type="evidence" value="ECO:0007669"/>
    <property type="project" value="UniProtKB-UniRule"/>
</dbReference>
<keyword evidence="5 10" id="KW-0949">S-adenosyl-L-methionine</keyword>
<dbReference type="InterPro" id="IPR006076">
    <property type="entry name" value="FAD-dep_OxRdtase"/>
</dbReference>
<dbReference type="AlphaFoldDB" id="A0A432YNF6"/>
<evidence type="ECO:0000256" key="5">
    <source>
        <dbReference type="ARBA" id="ARBA00022691"/>
    </source>
</evidence>
<protein>
    <recommendedName>
        <fullName evidence="10">tRNA 5-methylaminomethyl-2-thiouridine biosynthesis bifunctional protein MnmC</fullName>
        <shortName evidence="10">tRNA mnm(5)s(2)U biosynthesis bifunctional protein</shortName>
    </recommendedName>
    <domain>
        <recommendedName>
            <fullName evidence="10">tRNA (mnm(5)s(2)U34)-methyltransferase</fullName>
            <ecNumber evidence="10">2.1.1.61</ecNumber>
        </recommendedName>
    </domain>
    <domain>
        <recommendedName>
            <fullName evidence="10">FAD-dependent cmnm(5)s(2)U34 oxidoreductase</fullName>
            <ecNumber evidence="10">1.5.-.-</ecNumber>
        </recommendedName>
    </domain>
</protein>
<evidence type="ECO:0000256" key="10">
    <source>
        <dbReference type="HAMAP-Rule" id="MF_01102"/>
    </source>
</evidence>
<feature type="region of interest" description="tRNA (mnm(5)s(2)U34)-methyltransferase" evidence="10">
    <location>
        <begin position="1"/>
        <end position="237"/>
    </location>
</feature>
<keyword evidence="4 10" id="KW-0808">Transferase</keyword>
<dbReference type="Proteomes" id="UP000288361">
    <property type="component" value="Unassembled WGS sequence"/>
</dbReference>
<evidence type="ECO:0000256" key="2">
    <source>
        <dbReference type="ARBA" id="ARBA00022603"/>
    </source>
</evidence>
<keyword evidence="7 10" id="KW-0274">FAD</keyword>
<comment type="function">
    <text evidence="10">Catalyzes the last two steps in the biosynthesis of 5-methylaminomethyl-2-thiouridine (mnm(5)s(2)U) at the wobble position (U34) in tRNA. Catalyzes the FAD-dependent demodification of cmnm(5)s(2)U34 to nm(5)s(2)U34, followed by the transfer of a methyl group from S-adenosyl-L-methionine to nm(5)s(2)U34, to form mnm(5)s(2)U34.</text>
</comment>
<dbReference type="InterPro" id="IPR036188">
    <property type="entry name" value="FAD/NAD-bd_sf"/>
</dbReference>
<dbReference type="GO" id="GO:0005737">
    <property type="term" value="C:cytoplasm"/>
    <property type="evidence" value="ECO:0007669"/>
    <property type="project" value="UniProtKB-SubCell"/>
</dbReference>
<evidence type="ECO:0000256" key="9">
    <source>
        <dbReference type="ARBA" id="ARBA00023268"/>
    </source>
</evidence>
<dbReference type="SUPFAM" id="SSF51905">
    <property type="entry name" value="FAD/NAD(P)-binding domain"/>
    <property type="match status" value="1"/>
</dbReference>
<dbReference type="NCBIfam" id="TIGR03197">
    <property type="entry name" value="MnmC_Cterm"/>
    <property type="match status" value="1"/>
</dbReference>
<feature type="domain" description="MnmC-like methyltransferase" evidence="12">
    <location>
        <begin position="112"/>
        <end position="236"/>
    </location>
</feature>
<evidence type="ECO:0000256" key="8">
    <source>
        <dbReference type="ARBA" id="ARBA00023002"/>
    </source>
</evidence>
<dbReference type="EC" id="2.1.1.61" evidence="10"/>
<accession>A0A432YNF6</accession>
<evidence type="ECO:0000256" key="1">
    <source>
        <dbReference type="ARBA" id="ARBA00022490"/>
    </source>
</evidence>
<dbReference type="PANTHER" id="PTHR13847">
    <property type="entry name" value="SARCOSINE DEHYDROGENASE-RELATED"/>
    <property type="match status" value="1"/>
</dbReference>
<dbReference type="GO" id="GO:0032259">
    <property type="term" value="P:methylation"/>
    <property type="evidence" value="ECO:0007669"/>
    <property type="project" value="UniProtKB-KW"/>
</dbReference>
<comment type="similarity">
    <text evidence="10">In the N-terminal section; belongs to the methyltransferase superfamily. tRNA (mnm(5)s(2)U34)-methyltransferase family.</text>
</comment>
<dbReference type="InterPro" id="IPR023032">
    <property type="entry name" value="tRNA_MAMT_biosynth_bifunc_MnmC"/>
</dbReference>
<dbReference type="EMBL" id="PIQA01000012">
    <property type="protein sequence ID" value="RUO62385.1"/>
    <property type="molecule type" value="Genomic_DNA"/>
</dbReference>
<sequence>MNSKASVKFNEYGVPVSTTFDDIYFSIESGVDESQYVFLKHNGLPERWQDLTHQQCFTIAETGFGTGLNFLLTWQQFLEHAPANGRLHFISFEKFPLTKEQLQQAYALLPDVRKTSSVFLEHYPSPEAGCHRLTFAKGRVTLDLWIGDVNELFPHWQTQAKRRVDAWFLDGFAPSKNPDMWQHQLFETMAMTAHEGTTYATFTAAGVVRRGLNDTGFAVNKVPGYGRKREMVCGQYQGQVVKPETQSTDPQADSVVIIGGGISAACCALSLHKRGVTTKVIAPNIADGASGNPQGAVYPLLHAEHTPLSRFYWQAFSTALNTYRQYVPEHWQNSGVLQPAFNEQREHRFQKVASDLYNETTVRYLNAEETNKAAGIAIDTPALFYPQAGWLKPEPVVKSLFRQADSDIVNHNVQNISRMTNGGWRVSLSNGENIQAKRVVLATGHNFNELLPADVEPLPIKPVRGQITQVKTTKSLAHLKTVLCYKGYLVPESEGIHCLGATFTRGETDLETRLEDNEENLKQLCDNAKQSWAEELSVVGQRASVRATTPDHQPIAGMLDRGLYGLTGLGSRGFTSAPLLGEILAGLIGNDTLPLTDDALARLSPARFHR</sequence>
<proteinExistence type="inferred from homology"/>
<comment type="caution">
    <text evidence="13">The sequence shown here is derived from an EMBL/GenBank/DDBJ whole genome shotgun (WGS) entry which is preliminary data.</text>
</comment>
<dbReference type="RefSeq" id="WP_126752773.1">
    <property type="nucleotide sequence ID" value="NZ_JBHUMT010000016.1"/>
</dbReference>
<organism evidence="13 14">
    <name type="scientific">Idiomarina piscisalsi</name>
    <dbReference type="NCBI Taxonomy" id="1096243"/>
    <lineage>
        <taxon>Bacteria</taxon>
        <taxon>Pseudomonadati</taxon>
        <taxon>Pseudomonadota</taxon>
        <taxon>Gammaproteobacteria</taxon>
        <taxon>Alteromonadales</taxon>
        <taxon>Idiomarinaceae</taxon>
        <taxon>Idiomarina</taxon>
    </lineage>
</organism>
<comment type="catalytic activity">
    <reaction evidence="10">
        <text>5-aminomethyl-2-thiouridine(34) in tRNA + S-adenosyl-L-methionine = 5-methylaminomethyl-2-thiouridine(34) in tRNA + S-adenosyl-L-homocysteine + H(+)</text>
        <dbReference type="Rhea" id="RHEA:19569"/>
        <dbReference type="Rhea" id="RHEA-COMP:10195"/>
        <dbReference type="Rhea" id="RHEA-COMP:10197"/>
        <dbReference type="ChEBI" id="CHEBI:15378"/>
        <dbReference type="ChEBI" id="CHEBI:57856"/>
        <dbReference type="ChEBI" id="CHEBI:59789"/>
        <dbReference type="ChEBI" id="CHEBI:74454"/>
        <dbReference type="ChEBI" id="CHEBI:74455"/>
        <dbReference type="EC" id="2.1.1.61"/>
    </reaction>
</comment>
<keyword evidence="2 10" id="KW-0489">Methyltransferase</keyword>